<reference evidence="12 14" key="1">
    <citation type="submission" date="2017-12" db="EMBL/GenBank/DDBJ databases">
        <title>Phylogenetic diversity of female urinary microbiome.</title>
        <authorList>
            <person name="Thomas-White K."/>
            <person name="Wolfe A.J."/>
        </authorList>
    </citation>
    <scope>NUCLEOTIDE SEQUENCE [LARGE SCALE GENOMIC DNA]</scope>
    <source>
        <strain evidence="12 14">UMB0119</strain>
    </source>
</reference>
<evidence type="ECO:0000313" key="13">
    <source>
        <dbReference type="EMBL" id="SUU93015.1"/>
    </source>
</evidence>
<dbReference type="SMART" id="SM01003">
    <property type="entry name" value="AlaDh_PNT_N"/>
    <property type="match status" value="1"/>
</dbReference>
<dbReference type="InterPro" id="IPR008141">
    <property type="entry name" value="Ala_DH"/>
</dbReference>
<dbReference type="Proteomes" id="UP000234335">
    <property type="component" value="Unassembled WGS sequence"/>
</dbReference>
<feature type="binding site" evidence="8">
    <location>
        <position position="75"/>
    </location>
    <ligand>
        <name>substrate</name>
    </ligand>
</feature>
<dbReference type="UniPathway" id="UPA00527">
    <property type="reaction ID" value="UER00585"/>
</dbReference>
<dbReference type="PANTHER" id="PTHR42795">
    <property type="entry name" value="ALANINE DEHYDROGENASE"/>
    <property type="match status" value="1"/>
</dbReference>
<comment type="catalytic activity">
    <reaction evidence="6">
        <text>L-alanine + NAD(+) + H2O = pyruvate + NH4(+) + NADH + H(+)</text>
        <dbReference type="Rhea" id="RHEA:18405"/>
        <dbReference type="ChEBI" id="CHEBI:15361"/>
        <dbReference type="ChEBI" id="CHEBI:15377"/>
        <dbReference type="ChEBI" id="CHEBI:15378"/>
        <dbReference type="ChEBI" id="CHEBI:28938"/>
        <dbReference type="ChEBI" id="CHEBI:57540"/>
        <dbReference type="ChEBI" id="CHEBI:57945"/>
        <dbReference type="ChEBI" id="CHEBI:57972"/>
        <dbReference type="EC" id="1.4.1.1"/>
    </reaction>
</comment>
<dbReference type="PANTHER" id="PTHR42795:SF1">
    <property type="entry name" value="ALANINE DEHYDROGENASE"/>
    <property type="match status" value="1"/>
</dbReference>
<keyword evidence="14" id="KW-1185">Reference proteome</keyword>
<feature type="binding site" evidence="9">
    <location>
        <position position="133"/>
    </location>
    <ligand>
        <name>NAD(+)</name>
        <dbReference type="ChEBI" id="CHEBI:57540"/>
    </ligand>
</feature>
<dbReference type="InterPro" id="IPR008143">
    <property type="entry name" value="Ala_DH/PNT_CS2"/>
</dbReference>
<dbReference type="SUPFAM" id="SSF51735">
    <property type="entry name" value="NAD(P)-binding Rossmann-fold domains"/>
    <property type="match status" value="1"/>
</dbReference>
<dbReference type="GO" id="GO:0000286">
    <property type="term" value="F:alanine dehydrogenase activity"/>
    <property type="evidence" value="ECO:0007669"/>
    <property type="project" value="UniProtKB-UniRule"/>
</dbReference>
<dbReference type="GO" id="GO:0000166">
    <property type="term" value="F:nucleotide binding"/>
    <property type="evidence" value="ECO:0007669"/>
    <property type="project" value="UniProtKB-KW"/>
</dbReference>
<feature type="binding site" evidence="8">
    <location>
        <position position="15"/>
    </location>
    <ligand>
        <name>substrate</name>
    </ligand>
</feature>
<feature type="binding site" evidence="9">
    <location>
        <begin position="266"/>
        <end position="269"/>
    </location>
    <ligand>
        <name>NAD(+)</name>
        <dbReference type="ChEBI" id="CHEBI:57540"/>
    </ligand>
</feature>
<dbReference type="PIRSF" id="PIRSF000183">
    <property type="entry name" value="Alanine_dh"/>
    <property type="match status" value="1"/>
</dbReference>
<accession>A0A2I1MB48</accession>
<organism evidence="12 14">
    <name type="scientific">Anaerococcus octavius</name>
    <dbReference type="NCBI Taxonomy" id="54007"/>
    <lineage>
        <taxon>Bacteria</taxon>
        <taxon>Bacillati</taxon>
        <taxon>Bacillota</taxon>
        <taxon>Tissierellia</taxon>
        <taxon>Tissierellales</taxon>
        <taxon>Peptoniphilaceae</taxon>
        <taxon>Anaerococcus</taxon>
    </lineage>
</organism>
<dbReference type="CDD" id="cd05305">
    <property type="entry name" value="L-AlaDH"/>
    <property type="match status" value="1"/>
</dbReference>
<evidence type="ECO:0000256" key="6">
    <source>
        <dbReference type="PIRNR" id="PIRNR000183"/>
    </source>
</evidence>
<dbReference type="Gene3D" id="3.40.50.720">
    <property type="entry name" value="NAD(P)-binding Rossmann-like Domain"/>
    <property type="match status" value="2"/>
</dbReference>
<proteinExistence type="inferred from homology"/>
<evidence type="ECO:0000256" key="3">
    <source>
        <dbReference type="ARBA" id="ARBA00012897"/>
    </source>
</evidence>
<evidence type="ECO:0000313" key="15">
    <source>
        <dbReference type="Proteomes" id="UP000255124"/>
    </source>
</evidence>
<comment type="pathway">
    <text evidence="1">Amino-acid degradation; L-alanine degradation via dehydrogenase pathway; NH(3) and pyruvate from L-alanine: step 1/1.</text>
</comment>
<dbReference type="FunFam" id="3.40.50.720:FF:000049">
    <property type="entry name" value="Alanine dehydrogenase"/>
    <property type="match status" value="1"/>
</dbReference>
<feature type="active site" description="Proton donor/acceptor" evidence="7">
    <location>
        <position position="96"/>
    </location>
</feature>
<feature type="binding site" evidence="9">
    <location>
        <position position="219"/>
    </location>
    <ligand>
        <name>NAD(+)</name>
        <dbReference type="ChEBI" id="CHEBI:57540"/>
    </ligand>
</feature>
<keyword evidence="9" id="KW-0547">Nucleotide-binding</keyword>
<keyword evidence="5 6" id="KW-0520">NAD</keyword>
<dbReference type="GO" id="GO:0005886">
    <property type="term" value="C:plasma membrane"/>
    <property type="evidence" value="ECO:0007669"/>
    <property type="project" value="TreeGrafter"/>
</dbReference>
<dbReference type="InterPro" id="IPR036291">
    <property type="entry name" value="NAD(P)-bd_dom_sf"/>
</dbReference>
<comment type="similarity">
    <text evidence="2 6">Belongs to the AlaDH/PNT family.</text>
</comment>
<dbReference type="InterPro" id="IPR007886">
    <property type="entry name" value="AlaDH/PNT_N"/>
</dbReference>
<feature type="binding site" evidence="9">
    <location>
        <begin position="299"/>
        <end position="302"/>
    </location>
    <ligand>
        <name>NAD(+)</name>
        <dbReference type="ChEBI" id="CHEBI:57540"/>
    </ligand>
</feature>
<dbReference type="SUPFAM" id="SSF52283">
    <property type="entry name" value="Formate/glycerate dehydrogenase catalytic domain-like"/>
    <property type="match status" value="1"/>
</dbReference>
<dbReference type="PROSITE" id="PS00837">
    <property type="entry name" value="ALADH_PNT_2"/>
    <property type="match status" value="1"/>
</dbReference>
<dbReference type="OrthoDB" id="9804592at2"/>
<evidence type="ECO:0000313" key="12">
    <source>
        <dbReference type="EMBL" id="PKZ17350.1"/>
    </source>
</evidence>
<evidence type="ECO:0000256" key="9">
    <source>
        <dbReference type="PIRSR" id="PIRSR000183-3"/>
    </source>
</evidence>
<name>A0A2I1MB48_9FIRM</name>
<dbReference type="NCBIfam" id="TIGR00518">
    <property type="entry name" value="alaDH"/>
    <property type="match status" value="1"/>
</dbReference>
<dbReference type="EMBL" id="UFTA01000002">
    <property type="protein sequence ID" value="SUU93015.1"/>
    <property type="molecule type" value="Genomic_DNA"/>
</dbReference>
<feature type="active site" description="Proton donor/acceptor" evidence="7">
    <location>
        <position position="269"/>
    </location>
</feature>
<dbReference type="Proteomes" id="UP000255124">
    <property type="component" value="Unassembled WGS sequence"/>
</dbReference>
<keyword evidence="4 6" id="KW-0560">Oxidoreductase</keyword>
<dbReference type="RefSeq" id="WP_101539511.1">
    <property type="nucleotide sequence ID" value="NZ_CALTZC010000065.1"/>
</dbReference>
<dbReference type="InterPro" id="IPR007698">
    <property type="entry name" value="AlaDH/PNT_NAD(H)-bd"/>
</dbReference>
<dbReference type="EMBL" id="PKGS01000001">
    <property type="protein sequence ID" value="PKZ17350.1"/>
    <property type="molecule type" value="Genomic_DNA"/>
</dbReference>
<evidence type="ECO:0000256" key="4">
    <source>
        <dbReference type="ARBA" id="ARBA00023002"/>
    </source>
</evidence>
<evidence type="ECO:0000256" key="2">
    <source>
        <dbReference type="ARBA" id="ARBA00005689"/>
    </source>
</evidence>
<feature type="binding site" evidence="9">
    <location>
        <begin position="238"/>
        <end position="239"/>
    </location>
    <ligand>
        <name>NAD(+)</name>
        <dbReference type="ChEBI" id="CHEBI:57540"/>
    </ligand>
</feature>
<dbReference type="GO" id="GO:0042853">
    <property type="term" value="P:L-alanine catabolic process"/>
    <property type="evidence" value="ECO:0007669"/>
    <property type="project" value="UniProtKB-UniPathway"/>
</dbReference>
<evidence type="ECO:0000259" key="11">
    <source>
        <dbReference type="SMART" id="SM01003"/>
    </source>
</evidence>
<feature type="domain" description="Alanine dehydrogenase/pyridine nucleotide transhydrogenase NAD(H)-binding" evidence="10">
    <location>
        <begin position="148"/>
        <end position="298"/>
    </location>
</feature>
<evidence type="ECO:0000256" key="8">
    <source>
        <dbReference type="PIRSR" id="PIRSR000183-2"/>
    </source>
</evidence>
<evidence type="ECO:0000256" key="5">
    <source>
        <dbReference type="ARBA" id="ARBA00023027"/>
    </source>
</evidence>
<dbReference type="AlphaFoldDB" id="A0A2I1MB48"/>
<protein>
    <recommendedName>
        <fullName evidence="3 6">Alanine dehydrogenase</fullName>
        <ecNumber evidence="3 6">1.4.1.1</ecNumber>
    </recommendedName>
</protein>
<sequence length="370" mass="39586">MIIGVPTEIKNNESRVSATPGAVSEFVKNNHEVYVQKGAGINSGITDDEYIEAGAKILDTAEEVWDKAEMIYKVKEPIESEYKYFKEGQIIYTYLHLSADPELTKNLVDKKVTGVAFETVQKGRLLPLLRPMSEVAGRMAVQEGAKFLLKTNGGKGKLLNGVPGVAPAYVVVIGAGNVGSAATQIAVGMGARVKVLDVNIDALARLEDVYGSKIETEYSNPLNIEKAVKDADLVVSTVLIPGRKAPQLVKEYMVEEMEPGSVIVDVAIDQGGSTDLTKGHPTTHDDPVFVAHDVIHYSVANMPGAAALTSTYALSNATTKYGVQIANLGVLEAAKKFPELIPGINTHDGAVTLEGVAEDLGYEYKDLGLN</sequence>
<reference evidence="13 15" key="2">
    <citation type="submission" date="2018-06" db="EMBL/GenBank/DDBJ databases">
        <authorList>
            <consortium name="Pathogen Informatics"/>
            <person name="Doyle S."/>
        </authorList>
    </citation>
    <scope>NUCLEOTIDE SEQUENCE [LARGE SCALE GENOMIC DNA]</scope>
    <source>
        <strain evidence="13 15">NCTC9810</strain>
    </source>
</reference>
<dbReference type="SMART" id="SM01002">
    <property type="entry name" value="AlaDh_PNT_C"/>
    <property type="match status" value="1"/>
</dbReference>
<dbReference type="Pfam" id="PF01262">
    <property type="entry name" value="AlaDh_PNT_C"/>
    <property type="match status" value="1"/>
</dbReference>
<dbReference type="Pfam" id="PF05222">
    <property type="entry name" value="AlaDh_PNT_N"/>
    <property type="match status" value="1"/>
</dbReference>
<gene>
    <name evidence="12" type="primary">ald</name>
    <name evidence="12" type="ORF">CYJ34_01185</name>
    <name evidence="13" type="ORF">NCTC9810_01365</name>
</gene>
<evidence type="ECO:0000259" key="10">
    <source>
        <dbReference type="SMART" id="SM01002"/>
    </source>
</evidence>
<dbReference type="EC" id="1.4.1.1" evidence="3 6"/>
<evidence type="ECO:0000256" key="7">
    <source>
        <dbReference type="PIRSR" id="PIRSR000183-1"/>
    </source>
</evidence>
<evidence type="ECO:0000313" key="14">
    <source>
        <dbReference type="Proteomes" id="UP000234335"/>
    </source>
</evidence>
<feature type="domain" description="Alanine dehydrogenase/pyridine nucleotide transhydrogenase N-terminal" evidence="11">
    <location>
        <begin position="4"/>
        <end position="136"/>
    </location>
</feature>
<evidence type="ECO:0000256" key="1">
    <source>
        <dbReference type="ARBA" id="ARBA00005206"/>
    </source>
</evidence>
<feature type="binding site" evidence="9">
    <location>
        <position position="197"/>
    </location>
    <ligand>
        <name>NAD(+)</name>
        <dbReference type="ChEBI" id="CHEBI:57540"/>
    </ligand>
</feature>